<dbReference type="InterPro" id="IPR024958">
    <property type="entry name" value="GRASP_PDZ"/>
</dbReference>
<keyword evidence="2" id="KW-0677">Repeat</keyword>
<comment type="subcellular location">
    <subcellularLocation>
        <location evidence="1">Golgi apparatus membrane</location>
    </subcellularLocation>
</comment>
<dbReference type="GO" id="GO:0007030">
    <property type="term" value="P:Golgi organization"/>
    <property type="evidence" value="ECO:0007669"/>
    <property type="project" value="TreeGrafter"/>
</dbReference>
<dbReference type="SUPFAM" id="SSF50156">
    <property type="entry name" value="PDZ domain-like"/>
    <property type="match status" value="1"/>
</dbReference>
<evidence type="ECO:0000256" key="2">
    <source>
        <dbReference type="ARBA" id="ARBA00022737"/>
    </source>
</evidence>
<reference evidence="7 8" key="1">
    <citation type="submission" date="2016-09" db="EMBL/GenBank/DDBJ databases">
        <title>Extensive genetic diversity and differential bi-allelic expression allows diatom success in the polar Southern Ocean.</title>
        <authorList>
            <consortium name="DOE Joint Genome Institute"/>
            <person name="Mock T."/>
            <person name="Otillar R.P."/>
            <person name="Strauss J."/>
            <person name="Dupont C."/>
            <person name="Frickenhaus S."/>
            <person name="Maumus F."/>
            <person name="Mcmullan M."/>
            <person name="Sanges R."/>
            <person name="Schmutz J."/>
            <person name="Toseland A."/>
            <person name="Valas R."/>
            <person name="Veluchamy A."/>
            <person name="Ward B.J."/>
            <person name="Allen A."/>
            <person name="Barry K."/>
            <person name="Falciatore A."/>
            <person name="Ferrante M."/>
            <person name="Fortunato A.E."/>
            <person name="Gloeckner G."/>
            <person name="Gruber A."/>
            <person name="Hipkin R."/>
            <person name="Janech M."/>
            <person name="Kroth P."/>
            <person name="Leese F."/>
            <person name="Lindquist E."/>
            <person name="Lyon B.R."/>
            <person name="Martin J."/>
            <person name="Mayer C."/>
            <person name="Parker M."/>
            <person name="Quesneville H."/>
            <person name="Raymond J."/>
            <person name="Uhlig C."/>
            <person name="Valentin K.U."/>
            <person name="Worden A.Z."/>
            <person name="Armbrust E.V."/>
            <person name="Bowler C."/>
            <person name="Green B."/>
            <person name="Moulton V."/>
            <person name="Van Oosterhout C."/>
            <person name="Grigoriev I."/>
        </authorList>
    </citation>
    <scope>NUCLEOTIDE SEQUENCE [LARGE SCALE GENOMIC DNA]</scope>
    <source>
        <strain evidence="7 8">CCMP1102</strain>
    </source>
</reference>
<evidence type="ECO:0000313" key="7">
    <source>
        <dbReference type="EMBL" id="OEU08556.1"/>
    </source>
</evidence>
<evidence type="ECO:0000256" key="3">
    <source>
        <dbReference type="ARBA" id="ARBA00023034"/>
    </source>
</evidence>
<dbReference type="KEGG" id="fcy:FRACYDRAFT_196299"/>
<keyword evidence="4" id="KW-0472">Membrane</keyword>
<dbReference type="PANTHER" id="PTHR12893">
    <property type="entry name" value="GOLGI REASSEMBLY STACKING PROTEIN GRASP"/>
    <property type="match status" value="1"/>
</dbReference>
<evidence type="ECO:0000256" key="5">
    <source>
        <dbReference type="SAM" id="MobiDB-lite"/>
    </source>
</evidence>
<evidence type="ECO:0000256" key="1">
    <source>
        <dbReference type="ARBA" id="ARBA00004394"/>
    </source>
</evidence>
<dbReference type="Gene3D" id="2.30.42.10">
    <property type="match status" value="2"/>
</dbReference>
<evidence type="ECO:0000259" key="6">
    <source>
        <dbReference type="PROSITE" id="PS51865"/>
    </source>
</evidence>
<feature type="non-terminal residue" evidence="7">
    <location>
        <position position="309"/>
    </location>
</feature>
<accession>A0A1E7ERT8</accession>
<feature type="domain" description="PDZ GRASP-type" evidence="6">
    <location>
        <begin position="148"/>
        <end position="243"/>
    </location>
</feature>
<keyword evidence="3" id="KW-0333">Golgi apparatus</keyword>
<dbReference type="AlphaFoldDB" id="A0A1E7ERT8"/>
<proteinExistence type="predicted"/>
<dbReference type="OrthoDB" id="3318at2759"/>
<evidence type="ECO:0000313" key="8">
    <source>
        <dbReference type="Proteomes" id="UP000095751"/>
    </source>
</evidence>
<dbReference type="InterPro" id="IPR007583">
    <property type="entry name" value="GRASP55_65"/>
</dbReference>
<dbReference type="PROSITE" id="PS51865">
    <property type="entry name" value="PDZ_GRASP"/>
    <property type="match status" value="2"/>
</dbReference>
<dbReference type="InParanoid" id="A0A1E7ERT8"/>
<feature type="region of interest" description="Disordered" evidence="5">
    <location>
        <begin position="1"/>
        <end position="29"/>
    </location>
</feature>
<protein>
    <submittedName>
        <fullName evidence="7">GRASP55_65-domain-containing protein</fullName>
    </submittedName>
</protein>
<sequence>MGNSTSSNDEYEDQDQDDEQQQDNDNDEYAKQFDGIDTLGYRVLGVQPDSPASKAGLVSFFDFIVGANEKMLLGSGEHLIEGEEYDDIDFPLLLKEASESKTSVTLLVWNIKIQEKRIVQLYPNNDWGGAGLLGVTIKLDNYGGADERLVRVLEIMDDIDNDKSPAFLAGLQPMKDFLLGTTSTTLTSTDILSTILQCNINQIIELYVYNTTTDVVRIVTVHPTYNWGNGDSILGAVLGTGYLHRLPQSCRTTIGKSIERKVSINSNADNNKGNDNMNMNFSQDDIKIEPTLEMEIDDDYDDDDDDDDD</sequence>
<feature type="compositionally biased region" description="Acidic residues" evidence="5">
    <location>
        <begin position="9"/>
        <end position="27"/>
    </location>
</feature>
<feature type="domain" description="PDZ GRASP-type" evidence="6">
    <location>
        <begin position="39"/>
        <end position="142"/>
    </location>
</feature>
<evidence type="ECO:0000256" key="4">
    <source>
        <dbReference type="ARBA" id="ARBA00023136"/>
    </source>
</evidence>
<dbReference type="GO" id="GO:0000139">
    <property type="term" value="C:Golgi membrane"/>
    <property type="evidence" value="ECO:0007669"/>
    <property type="project" value="UniProtKB-SubCell"/>
</dbReference>
<keyword evidence="8" id="KW-1185">Reference proteome</keyword>
<dbReference type="EMBL" id="KV784379">
    <property type="protein sequence ID" value="OEU08556.1"/>
    <property type="molecule type" value="Genomic_DNA"/>
</dbReference>
<dbReference type="Pfam" id="PF04495">
    <property type="entry name" value="GRASP55_65"/>
    <property type="match status" value="1"/>
</dbReference>
<name>A0A1E7ERT8_9STRA</name>
<gene>
    <name evidence="7" type="ORF">FRACYDRAFT_196299</name>
</gene>
<dbReference type="Proteomes" id="UP000095751">
    <property type="component" value="Unassembled WGS sequence"/>
</dbReference>
<organism evidence="7 8">
    <name type="scientific">Fragilariopsis cylindrus CCMP1102</name>
    <dbReference type="NCBI Taxonomy" id="635003"/>
    <lineage>
        <taxon>Eukaryota</taxon>
        <taxon>Sar</taxon>
        <taxon>Stramenopiles</taxon>
        <taxon>Ochrophyta</taxon>
        <taxon>Bacillariophyta</taxon>
        <taxon>Bacillariophyceae</taxon>
        <taxon>Bacillariophycidae</taxon>
        <taxon>Bacillariales</taxon>
        <taxon>Bacillariaceae</taxon>
        <taxon>Fragilariopsis</taxon>
    </lineage>
</organism>
<dbReference type="PANTHER" id="PTHR12893:SF0">
    <property type="entry name" value="GRASP65"/>
    <property type="match status" value="1"/>
</dbReference>
<dbReference type="InterPro" id="IPR036034">
    <property type="entry name" value="PDZ_sf"/>
</dbReference>